<dbReference type="Gene3D" id="3.30.70.1490">
    <property type="entry name" value="Cysteine protease Prp"/>
    <property type="match status" value="1"/>
</dbReference>
<dbReference type="InterPro" id="IPR007422">
    <property type="entry name" value="Peptidase_Prp"/>
</dbReference>
<proteinExistence type="inferred from homology"/>
<dbReference type="InterPro" id="IPR036764">
    <property type="entry name" value="Peptidase_Prp_sf"/>
</dbReference>
<name>A0A544TAG7_9BACI</name>
<evidence type="ECO:0000256" key="3">
    <source>
        <dbReference type="ARBA" id="ARBA00022801"/>
    </source>
</evidence>
<dbReference type="GO" id="GO:0006508">
    <property type="term" value="P:proteolysis"/>
    <property type="evidence" value="ECO:0007669"/>
    <property type="project" value="UniProtKB-KW"/>
</dbReference>
<accession>A0A544TAG7</accession>
<keyword evidence="1" id="KW-0690">Ribosome biogenesis</keyword>
<keyword evidence="3" id="KW-0378">Hydrolase</keyword>
<evidence type="ECO:0000313" key="7">
    <source>
        <dbReference type="EMBL" id="TQR14460.1"/>
    </source>
</evidence>
<dbReference type="GO" id="GO:0042254">
    <property type="term" value="P:ribosome biogenesis"/>
    <property type="evidence" value="ECO:0007669"/>
    <property type="project" value="UniProtKB-KW"/>
</dbReference>
<comment type="similarity">
    <text evidence="5">Belongs to the Prp family.</text>
</comment>
<evidence type="ECO:0000256" key="6">
    <source>
        <dbReference type="ARBA" id="ARBA00044538"/>
    </source>
</evidence>
<organism evidence="7 8">
    <name type="scientific">Psychrobacillus lasiicapitis</name>
    <dbReference type="NCBI Taxonomy" id="1636719"/>
    <lineage>
        <taxon>Bacteria</taxon>
        <taxon>Bacillati</taxon>
        <taxon>Bacillota</taxon>
        <taxon>Bacilli</taxon>
        <taxon>Bacillales</taxon>
        <taxon>Bacillaceae</taxon>
        <taxon>Psychrobacillus</taxon>
    </lineage>
</organism>
<dbReference type="Pfam" id="PF04327">
    <property type="entry name" value="Peptidase_Prp"/>
    <property type="match status" value="1"/>
</dbReference>
<protein>
    <recommendedName>
        <fullName evidence="6">Ribosomal processing cysteine protease Prp</fullName>
    </recommendedName>
</protein>
<evidence type="ECO:0000256" key="2">
    <source>
        <dbReference type="ARBA" id="ARBA00022670"/>
    </source>
</evidence>
<dbReference type="GO" id="GO:0008234">
    <property type="term" value="F:cysteine-type peptidase activity"/>
    <property type="evidence" value="ECO:0007669"/>
    <property type="project" value="UniProtKB-KW"/>
</dbReference>
<sequence length="62" mass="6896">MPTEITVKTNPDGYLSIEAKGHTKSVVCAAVSTLLQSSVRYLQDLEEQFPQDLSVKIIEMNK</sequence>
<evidence type="ECO:0000256" key="4">
    <source>
        <dbReference type="ARBA" id="ARBA00022807"/>
    </source>
</evidence>
<evidence type="ECO:0000256" key="5">
    <source>
        <dbReference type="ARBA" id="ARBA00044503"/>
    </source>
</evidence>
<dbReference type="AlphaFoldDB" id="A0A544TAG7"/>
<evidence type="ECO:0000313" key="8">
    <source>
        <dbReference type="Proteomes" id="UP000317316"/>
    </source>
</evidence>
<reference evidence="7 8" key="1">
    <citation type="submission" date="2019-05" db="EMBL/GenBank/DDBJ databases">
        <title>Psychrobacillus vulpis sp. nov., a new species isolated from feces of a red fox that inhabits in The Tablas de Daimiel Natural Park, Albacete, Spain.</title>
        <authorList>
            <person name="Rodriguez M."/>
            <person name="Reina J.C."/>
            <person name="Bejar V."/>
            <person name="Llamas I."/>
        </authorList>
    </citation>
    <scope>NUCLEOTIDE SEQUENCE [LARGE SCALE GENOMIC DNA]</scope>
    <source>
        <strain evidence="7 8">NEAU-3TGS17</strain>
    </source>
</reference>
<dbReference type="EMBL" id="VDGH01000004">
    <property type="protein sequence ID" value="TQR14460.1"/>
    <property type="molecule type" value="Genomic_DNA"/>
</dbReference>
<dbReference type="SUPFAM" id="SSF118010">
    <property type="entry name" value="TM1457-like"/>
    <property type="match status" value="1"/>
</dbReference>
<evidence type="ECO:0000256" key="1">
    <source>
        <dbReference type="ARBA" id="ARBA00022517"/>
    </source>
</evidence>
<dbReference type="OrthoDB" id="48998at2"/>
<gene>
    <name evidence="7" type="ORF">FG382_08370</name>
</gene>
<keyword evidence="2 7" id="KW-0645">Protease</keyword>
<dbReference type="RefSeq" id="WP_142538443.1">
    <property type="nucleotide sequence ID" value="NZ_BMIE01000003.1"/>
</dbReference>
<keyword evidence="4" id="KW-0788">Thiol protease</keyword>
<comment type="caution">
    <text evidence="7">The sequence shown here is derived from an EMBL/GenBank/DDBJ whole genome shotgun (WGS) entry which is preliminary data.</text>
</comment>
<keyword evidence="8" id="KW-1185">Reference proteome</keyword>
<dbReference type="Proteomes" id="UP000317316">
    <property type="component" value="Unassembled WGS sequence"/>
</dbReference>